<dbReference type="EMBL" id="CACVAR010000125">
    <property type="protein sequence ID" value="CAA6804407.1"/>
    <property type="molecule type" value="Genomic_DNA"/>
</dbReference>
<proteinExistence type="predicted"/>
<dbReference type="AlphaFoldDB" id="A0A6S6SGE5"/>
<gene>
    <name evidence="1" type="ORF">HELGO_WM13673</name>
</gene>
<reference evidence="1" key="1">
    <citation type="submission" date="2020-01" db="EMBL/GenBank/DDBJ databases">
        <authorList>
            <person name="Meier V. D."/>
            <person name="Meier V D."/>
        </authorList>
    </citation>
    <scope>NUCLEOTIDE SEQUENCE</scope>
    <source>
        <strain evidence="1">HLG_WM_MAG_03</strain>
    </source>
</reference>
<sequence length="213" mass="23893">MNQEDITMQKVTKKFTFTISILILLLQGCGSSNSTTTYATTLGDGVSIGTTDKDAVMIPNTNTAKEISQEVSSILKTHITDYNEKEALDLSKTTNYCDVSGLRESQGTGTDESVNSNQTYEYCQQDENLQHGKINLDYTEMNEEGKYPKSLDLKISEDYTFNHTALKKDLIVNSNISYNSNNSIKQIEVKINGKVQYNDINYSLQNISQTIEY</sequence>
<organism evidence="1">
    <name type="scientific">uncultured Sulfurovum sp</name>
    <dbReference type="NCBI Taxonomy" id="269237"/>
    <lineage>
        <taxon>Bacteria</taxon>
        <taxon>Pseudomonadati</taxon>
        <taxon>Campylobacterota</taxon>
        <taxon>Epsilonproteobacteria</taxon>
        <taxon>Campylobacterales</taxon>
        <taxon>Sulfurovaceae</taxon>
        <taxon>Sulfurovum</taxon>
        <taxon>environmental samples</taxon>
    </lineage>
</organism>
<accession>A0A6S6SGE5</accession>
<protein>
    <submittedName>
        <fullName evidence="1">Uncharacterized protein</fullName>
    </submittedName>
</protein>
<name>A0A6S6SGE5_9BACT</name>
<evidence type="ECO:0000313" key="1">
    <source>
        <dbReference type="EMBL" id="CAA6804407.1"/>
    </source>
</evidence>